<organism evidence="1 2">
    <name type="scientific">Candidatus Lambdaproteobacteria bacterium RIFOXYD2_FULL_56_26</name>
    <dbReference type="NCBI Taxonomy" id="1817773"/>
    <lineage>
        <taxon>Bacteria</taxon>
        <taxon>Pseudomonadati</taxon>
        <taxon>Pseudomonadota</taxon>
        <taxon>Candidatus Lambdaproteobacteria</taxon>
    </lineage>
</organism>
<dbReference type="Proteomes" id="UP000177583">
    <property type="component" value="Unassembled WGS sequence"/>
</dbReference>
<gene>
    <name evidence="1" type="ORF">A2557_02870</name>
</gene>
<evidence type="ECO:0000313" key="2">
    <source>
        <dbReference type="Proteomes" id="UP000177583"/>
    </source>
</evidence>
<reference evidence="1 2" key="1">
    <citation type="journal article" date="2016" name="Nat. Commun.">
        <title>Thousands of microbial genomes shed light on interconnected biogeochemical processes in an aquifer system.</title>
        <authorList>
            <person name="Anantharaman K."/>
            <person name="Brown C.T."/>
            <person name="Hug L.A."/>
            <person name="Sharon I."/>
            <person name="Castelle C.J."/>
            <person name="Probst A.J."/>
            <person name="Thomas B.C."/>
            <person name="Singh A."/>
            <person name="Wilkins M.J."/>
            <person name="Karaoz U."/>
            <person name="Brodie E.L."/>
            <person name="Williams K.H."/>
            <person name="Hubbard S.S."/>
            <person name="Banfield J.F."/>
        </authorList>
    </citation>
    <scope>NUCLEOTIDE SEQUENCE [LARGE SCALE GENOMIC DNA]</scope>
</reference>
<accession>A0A1F6GX82</accession>
<dbReference type="EMBL" id="MFNF01000019">
    <property type="protein sequence ID" value="OGH02776.1"/>
    <property type="molecule type" value="Genomic_DNA"/>
</dbReference>
<comment type="caution">
    <text evidence="1">The sequence shown here is derived from an EMBL/GenBank/DDBJ whole genome shotgun (WGS) entry which is preliminary data.</text>
</comment>
<sequence length="107" mass="12666">MILHPDFRELALQYGQEEAMMIEYFRSKIRQGQYRREEKEAWIRGSQAMISKETAFWSLKQVRRILKSLEEQGAIVSRLTRNGKVRSKEYALMNFLESCSDSGRIDD</sequence>
<proteinExistence type="predicted"/>
<dbReference type="AlphaFoldDB" id="A0A1F6GX82"/>
<name>A0A1F6GX82_9PROT</name>
<evidence type="ECO:0000313" key="1">
    <source>
        <dbReference type="EMBL" id="OGH02776.1"/>
    </source>
</evidence>
<protein>
    <submittedName>
        <fullName evidence="1">Uncharacterized protein</fullName>
    </submittedName>
</protein>